<evidence type="ECO:0000256" key="1">
    <source>
        <dbReference type="SAM" id="MobiDB-lite"/>
    </source>
</evidence>
<gene>
    <name evidence="3" type="ORF">FF041_02000</name>
</gene>
<comment type="caution">
    <text evidence="3">The sequence shown here is derived from an EMBL/GenBank/DDBJ whole genome shotgun (WGS) entry which is preliminary data.</text>
</comment>
<dbReference type="EMBL" id="VCLA01000015">
    <property type="protein sequence ID" value="MQS99014.1"/>
    <property type="molecule type" value="Genomic_DNA"/>
</dbReference>
<reference evidence="3 4" key="1">
    <citation type="submission" date="2019-05" db="EMBL/GenBank/DDBJ databases">
        <title>Comparative genomics and metabolomics analyses of clavulanic acid producing Streptomyces species provides insight into specialized metabolism and evolution of beta-lactam biosynthetic gene clusters.</title>
        <authorList>
            <person name="Moore M.A."/>
            <person name="Cruz-Morales P."/>
            <person name="Barona Gomez F."/>
            <person name="Kapil T."/>
        </authorList>
    </citation>
    <scope>NUCLEOTIDE SEQUENCE [LARGE SCALE GENOMIC DNA]</scope>
    <source>
        <strain evidence="3 4">NRRL 5741</strain>
    </source>
</reference>
<protein>
    <recommendedName>
        <fullName evidence="2">Transposase IS4 N-terminal domain-containing protein</fullName>
    </recommendedName>
</protein>
<accession>A0A646K9Z2</accession>
<keyword evidence="4" id="KW-1185">Reference proteome</keyword>
<sequence>MVARLVDRIGLGDLTEVFPPELVDAALAKRWTGAVRVRLLPPRLMVYFVLARALFSGEPYREVLRSRTQARGQCDRPQAGRAPDARGRTARNQPTPTRQGFHPPRPGSHSRPGPGPARLHRE</sequence>
<evidence type="ECO:0000313" key="4">
    <source>
        <dbReference type="Proteomes" id="UP000419138"/>
    </source>
</evidence>
<evidence type="ECO:0000259" key="2">
    <source>
        <dbReference type="Pfam" id="PF13006"/>
    </source>
</evidence>
<name>A0A646K9Z2_STRJU</name>
<dbReference type="OrthoDB" id="477305at2"/>
<evidence type="ECO:0000313" key="3">
    <source>
        <dbReference type="EMBL" id="MQS99014.1"/>
    </source>
</evidence>
<feature type="domain" description="Transposase IS4 N-terminal" evidence="2">
    <location>
        <begin position="10"/>
        <end position="70"/>
    </location>
</feature>
<dbReference type="AlphaFoldDB" id="A0A646K9Z2"/>
<dbReference type="Proteomes" id="UP000419138">
    <property type="component" value="Unassembled WGS sequence"/>
</dbReference>
<dbReference type="InterPro" id="IPR024473">
    <property type="entry name" value="Transposases_IS4_N"/>
</dbReference>
<dbReference type="Pfam" id="PF13006">
    <property type="entry name" value="Nterm_IS4"/>
    <property type="match status" value="1"/>
</dbReference>
<feature type="region of interest" description="Disordered" evidence="1">
    <location>
        <begin position="65"/>
        <end position="122"/>
    </location>
</feature>
<organism evidence="3 4">
    <name type="scientific">Streptomyces jumonjinensis</name>
    <dbReference type="NCBI Taxonomy" id="1945"/>
    <lineage>
        <taxon>Bacteria</taxon>
        <taxon>Bacillati</taxon>
        <taxon>Actinomycetota</taxon>
        <taxon>Actinomycetes</taxon>
        <taxon>Kitasatosporales</taxon>
        <taxon>Streptomycetaceae</taxon>
        <taxon>Streptomyces</taxon>
    </lineage>
</organism>
<proteinExistence type="predicted"/>